<evidence type="ECO:0000259" key="8">
    <source>
        <dbReference type="Pfam" id="PF05199"/>
    </source>
</evidence>
<feature type="binding site" evidence="6">
    <location>
        <begin position="115"/>
        <end position="118"/>
    </location>
    <ligand>
        <name>FAD</name>
        <dbReference type="ChEBI" id="CHEBI:57692"/>
    </ligand>
</feature>
<keyword evidence="10" id="KW-1185">Reference proteome</keyword>
<feature type="domain" description="Glucose-methanol-choline oxidoreductase C-terminal" evidence="8">
    <location>
        <begin position="417"/>
        <end position="558"/>
    </location>
</feature>
<dbReference type="PIRSF" id="PIRSF000137">
    <property type="entry name" value="Alcohol_oxidase"/>
    <property type="match status" value="1"/>
</dbReference>
<dbReference type="Gene3D" id="3.50.50.60">
    <property type="entry name" value="FAD/NAD(P)-binding domain"/>
    <property type="match status" value="1"/>
</dbReference>
<evidence type="ECO:0000256" key="2">
    <source>
        <dbReference type="ARBA" id="ARBA00010790"/>
    </source>
</evidence>
<gene>
    <name evidence="9" type="ORF">HNY73_013083</name>
</gene>
<dbReference type="InterPro" id="IPR000172">
    <property type="entry name" value="GMC_OxRdtase_N"/>
</dbReference>
<reference evidence="9" key="2">
    <citation type="submission" date="2020-06" db="EMBL/GenBank/DDBJ databases">
        <authorList>
            <person name="Sheffer M."/>
        </authorList>
    </citation>
    <scope>NUCLEOTIDE SEQUENCE</scope>
</reference>
<dbReference type="InterPro" id="IPR007867">
    <property type="entry name" value="GMC_OxRtase_C"/>
</dbReference>
<dbReference type="EMBL" id="JABXBU010001863">
    <property type="protein sequence ID" value="KAF8782848.1"/>
    <property type="molecule type" value="Genomic_DNA"/>
</dbReference>
<comment type="caution">
    <text evidence="9">The sequence shown here is derived from an EMBL/GenBank/DDBJ whole genome shotgun (WGS) entry which is preliminary data.</text>
</comment>
<keyword evidence="3" id="KW-0285">Flavoprotein</keyword>
<dbReference type="SUPFAM" id="SSF51905">
    <property type="entry name" value="FAD/NAD(P)-binding domain"/>
    <property type="match status" value="1"/>
</dbReference>
<organism evidence="9 10">
    <name type="scientific">Argiope bruennichi</name>
    <name type="common">Wasp spider</name>
    <name type="synonym">Aranea bruennichi</name>
    <dbReference type="NCBI Taxonomy" id="94029"/>
    <lineage>
        <taxon>Eukaryota</taxon>
        <taxon>Metazoa</taxon>
        <taxon>Ecdysozoa</taxon>
        <taxon>Arthropoda</taxon>
        <taxon>Chelicerata</taxon>
        <taxon>Arachnida</taxon>
        <taxon>Araneae</taxon>
        <taxon>Araneomorphae</taxon>
        <taxon>Entelegynae</taxon>
        <taxon>Araneoidea</taxon>
        <taxon>Araneidae</taxon>
        <taxon>Argiope</taxon>
    </lineage>
</organism>
<name>A0A8T0F1Q5_ARGBR</name>
<evidence type="ECO:0000256" key="5">
    <source>
        <dbReference type="ARBA" id="ARBA00023002"/>
    </source>
</evidence>
<protein>
    <submittedName>
        <fullName evidence="9">Glucose dehydrogenase like protein</fullName>
    </submittedName>
</protein>
<feature type="binding site" evidence="6">
    <location>
        <position position="235"/>
    </location>
    <ligand>
        <name>FAD</name>
        <dbReference type="ChEBI" id="CHEBI:57692"/>
    </ligand>
</feature>
<comment type="cofactor">
    <cofactor evidence="1 6">
        <name>FAD</name>
        <dbReference type="ChEBI" id="CHEBI:57692"/>
    </cofactor>
</comment>
<dbReference type="Proteomes" id="UP000807504">
    <property type="component" value="Unassembled WGS sequence"/>
</dbReference>
<dbReference type="InterPro" id="IPR036188">
    <property type="entry name" value="FAD/NAD-bd_sf"/>
</dbReference>
<proteinExistence type="inferred from homology"/>
<evidence type="ECO:0000313" key="10">
    <source>
        <dbReference type="Proteomes" id="UP000807504"/>
    </source>
</evidence>
<dbReference type="PANTHER" id="PTHR11552">
    <property type="entry name" value="GLUCOSE-METHANOL-CHOLINE GMC OXIDOREDUCTASE"/>
    <property type="match status" value="1"/>
</dbReference>
<dbReference type="Pfam" id="PF00732">
    <property type="entry name" value="GMC_oxred_N"/>
    <property type="match status" value="1"/>
</dbReference>
<dbReference type="PANTHER" id="PTHR11552:SF147">
    <property type="entry name" value="CHOLINE DEHYDROGENASE, MITOCHONDRIAL"/>
    <property type="match status" value="1"/>
</dbReference>
<dbReference type="Pfam" id="PF05199">
    <property type="entry name" value="GMC_oxred_C"/>
    <property type="match status" value="1"/>
</dbReference>
<sequence>MYNLTVEASYPTPYASSSFLPLILLSMIGQKHTPDTTTEIKDVYDYVIVGGGSAGSVVASRLAEKHCVTVLLLEAGKPPPKVTDIPTAARSFIQSDIDWNYSTAPQEHTGAGLINRSVAWPSGKLLVAQVYAEVLRYFKKLETNTNQDFVNNGYHGVNGPITASNPEYDSELKAAVFDYARNKGIRIGDINGPQATGLYDMQASTRNGQRCSAAKAYLVPSENKTNLDIVAGAFVKKIIIENRMAKGVVFDFEGATREVRAYKEIILSAGTTNTAQLLMLSGIGPRAELEKHKIPVIADLPVGKNLQDHWATILSFELAGNIKPFAEKQVDESQIKNYIDNKKGVLTSPQGVNLLAFLNRNEPIATGNYPDHQLYFWEGATDPPEHQLRIKPEYFEAIFGPYKEKPFYFCLSQILHPKGRGEVTLRSADAYDPPVIDPKYFSDPDDLDVVVEGMKKCKEIGESEELKKIGSKIFTTVYPGCEDSVNDDDSYFRCIARSIVITLNHQVGTAKMGNPRDPATVVDPKLRVKTIRHLRVVDASVMPHIPGGNTNIPTMMVAEKGSDIIKEDIRCEGDNDLHSFFTE</sequence>
<reference evidence="9" key="1">
    <citation type="journal article" date="2020" name="bioRxiv">
        <title>Chromosome-level reference genome of the European wasp spider Argiope bruennichi: a resource for studies on range expansion and evolutionary adaptation.</title>
        <authorList>
            <person name="Sheffer M.M."/>
            <person name="Hoppe A."/>
            <person name="Krehenwinkel H."/>
            <person name="Uhl G."/>
            <person name="Kuss A.W."/>
            <person name="Jensen L."/>
            <person name="Jensen C."/>
            <person name="Gillespie R.G."/>
            <person name="Hoff K.J."/>
            <person name="Prost S."/>
        </authorList>
    </citation>
    <scope>NUCLEOTIDE SEQUENCE</scope>
</reference>
<evidence type="ECO:0000256" key="4">
    <source>
        <dbReference type="ARBA" id="ARBA00022827"/>
    </source>
</evidence>
<dbReference type="GO" id="GO:0050660">
    <property type="term" value="F:flavin adenine dinucleotide binding"/>
    <property type="evidence" value="ECO:0007669"/>
    <property type="project" value="InterPro"/>
</dbReference>
<dbReference type="InterPro" id="IPR027424">
    <property type="entry name" value="Glucose_Oxidase_domain_2"/>
</dbReference>
<keyword evidence="4 6" id="KW-0274">FAD</keyword>
<dbReference type="SUPFAM" id="SSF54373">
    <property type="entry name" value="FAD-linked reductases, C-terminal domain"/>
    <property type="match status" value="1"/>
</dbReference>
<evidence type="ECO:0000256" key="6">
    <source>
        <dbReference type="PIRSR" id="PIRSR000137-2"/>
    </source>
</evidence>
<dbReference type="AlphaFoldDB" id="A0A8T0F1Q5"/>
<keyword evidence="5" id="KW-0560">Oxidoreductase</keyword>
<dbReference type="GO" id="GO:0016614">
    <property type="term" value="F:oxidoreductase activity, acting on CH-OH group of donors"/>
    <property type="evidence" value="ECO:0007669"/>
    <property type="project" value="InterPro"/>
</dbReference>
<evidence type="ECO:0000256" key="1">
    <source>
        <dbReference type="ARBA" id="ARBA00001974"/>
    </source>
</evidence>
<feature type="domain" description="Glucose-methanol-choline oxidoreductase N-terminal" evidence="7">
    <location>
        <begin position="120"/>
        <end position="310"/>
    </location>
</feature>
<accession>A0A8T0F1Q5</accession>
<evidence type="ECO:0000259" key="7">
    <source>
        <dbReference type="Pfam" id="PF00732"/>
    </source>
</evidence>
<dbReference type="Gene3D" id="4.10.450.10">
    <property type="entry name" value="Glucose Oxidase, domain 2"/>
    <property type="match status" value="1"/>
</dbReference>
<comment type="similarity">
    <text evidence="2">Belongs to the GMC oxidoreductase family.</text>
</comment>
<evidence type="ECO:0000313" key="9">
    <source>
        <dbReference type="EMBL" id="KAF8782848.1"/>
    </source>
</evidence>
<dbReference type="Gene3D" id="3.30.560.10">
    <property type="entry name" value="Glucose Oxidase, domain 3"/>
    <property type="match status" value="1"/>
</dbReference>
<dbReference type="InterPro" id="IPR012132">
    <property type="entry name" value="GMC_OxRdtase"/>
</dbReference>
<evidence type="ECO:0000256" key="3">
    <source>
        <dbReference type="ARBA" id="ARBA00022630"/>
    </source>
</evidence>